<comment type="caution">
    <text evidence="1">The sequence shown here is derived from an EMBL/GenBank/DDBJ whole genome shotgun (WGS) entry which is preliminary data.</text>
</comment>
<dbReference type="AlphaFoldDB" id="A0ABD3ADW7"/>
<sequence>MTLQGQVVKSFSSSKREGGDFVAACVSPKEEWIYYVGEDRNSYCFSYNSGNLEHLMKAKELPILELRGSDSNAMLVECLQDNTTNLGFHMESSNNLMEKAILFIHIVWKSRGILLQPGREMVKDKVKAQIGARIRNESCSLWFDCWDDAGLPLRCIIQVDSISSLLGIVEVSPLGGEGPPLSQGLDDTSSFLDVSLGVTNDYSTSLGVDGTSHHVVGSTPTSQTVIGASTPQVVSGASNACGVSAKTTNINGLSRTSQ</sequence>
<dbReference type="InterPro" id="IPR045184">
    <property type="entry name" value="SMU1"/>
</dbReference>
<evidence type="ECO:0000313" key="1">
    <source>
        <dbReference type="EMBL" id="KAL3527898.1"/>
    </source>
</evidence>
<accession>A0ABD3ADW7</accession>
<dbReference type="EMBL" id="JBJUIK010000005">
    <property type="protein sequence ID" value="KAL3527898.1"/>
    <property type="molecule type" value="Genomic_DNA"/>
</dbReference>
<gene>
    <name evidence="1" type="ORF">ACH5RR_012554</name>
</gene>
<name>A0ABD3ADW7_9GENT</name>
<dbReference type="PANTHER" id="PTHR22848">
    <property type="entry name" value="WD40 REPEAT PROTEIN"/>
    <property type="match status" value="1"/>
</dbReference>
<proteinExistence type="predicted"/>
<organism evidence="1 2">
    <name type="scientific">Cinchona calisaya</name>
    <dbReference type="NCBI Taxonomy" id="153742"/>
    <lineage>
        <taxon>Eukaryota</taxon>
        <taxon>Viridiplantae</taxon>
        <taxon>Streptophyta</taxon>
        <taxon>Embryophyta</taxon>
        <taxon>Tracheophyta</taxon>
        <taxon>Spermatophyta</taxon>
        <taxon>Magnoliopsida</taxon>
        <taxon>eudicotyledons</taxon>
        <taxon>Gunneridae</taxon>
        <taxon>Pentapetalae</taxon>
        <taxon>asterids</taxon>
        <taxon>lamiids</taxon>
        <taxon>Gentianales</taxon>
        <taxon>Rubiaceae</taxon>
        <taxon>Cinchonoideae</taxon>
        <taxon>Cinchoneae</taxon>
        <taxon>Cinchona</taxon>
    </lineage>
</organism>
<protein>
    <submittedName>
        <fullName evidence="1">Uncharacterized protein</fullName>
    </submittedName>
</protein>
<dbReference type="Proteomes" id="UP001630127">
    <property type="component" value="Unassembled WGS sequence"/>
</dbReference>
<evidence type="ECO:0000313" key="2">
    <source>
        <dbReference type="Proteomes" id="UP001630127"/>
    </source>
</evidence>
<reference evidence="1 2" key="1">
    <citation type="submission" date="2024-11" db="EMBL/GenBank/DDBJ databases">
        <title>A near-complete genome assembly of Cinchona calisaya.</title>
        <authorList>
            <person name="Lian D.C."/>
            <person name="Zhao X.W."/>
            <person name="Wei L."/>
        </authorList>
    </citation>
    <scope>NUCLEOTIDE SEQUENCE [LARGE SCALE GENOMIC DNA]</scope>
    <source>
        <tissue evidence="1">Nenye</tissue>
    </source>
</reference>
<keyword evidence="2" id="KW-1185">Reference proteome</keyword>